<reference evidence="6 7" key="1">
    <citation type="submission" date="2020-02" db="EMBL/GenBank/DDBJ databases">
        <title>Balneolaceae bacterium YR4-1, complete genome.</title>
        <authorList>
            <person name="Li Y."/>
            <person name="Wu S."/>
        </authorList>
    </citation>
    <scope>NUCLEOTIDE SEQUENCE [LARGE SCALE GENOMIC DNA]</scope>
    <source>
        <strain evidence="6 7">YR4-1</strain>
    </source>
</reference>
<dbReference type="EC" id="3.2.2.-" evidence="5"/>
<dbReference type="InterPro" id="IPR036995">
    <property type="entry name" value="MPG_sf"/>
</dbReference>
<evidence type="ECO:0000256" key="3">
    <source>
        <dbReference type="ARBA" id="ARBA00022801"/>
    </source>
</evidence>
<dbReference type="GO" id="GO:0006284">
    <property type="term" value="P:base-excision repair"/>
    <property type="evidence" value="ECO:0007669"/>
    <property type="project" value="InterPro"/>
</dbReference>
<evidence type="ECO:0000256" key="1">
    <source>
        <dbReference type="ARBA" id="ARBA00009232"/>
    </source>
</evidence>
<dbReference type="HAMAP" id="MF_00527">
    <property type="entry name" value="3MGH"/>
    <property type="match status" value="1"/>
</dbReference>
<protein>
    <recommendedName>
        <fullName evidence="5">Putative 3-methyladenine DNA glycosylase</fullName>
        <ecNumber evidence="5">3.2.2.-</ecNumber>
    </recommendedName>
</protein>
<dbReference type="PANTHER" id="PTHR10429">
    <property type="entry name" value="DNA-3-METHYLADENINE GLYCOSYLASE"/>
    <property type="match status" value="1"/>
</dbReference>
<accession>A0A6M1SWV4</accession>
<dbReference type="RefSeq" id="WP_165142852.1">
    <property type="nucleotide sequence ID" value="NZ_JAALLT010000004.1"/>
</dbReference>
<proteinExistence type="inferred from homology"/>
<dbReference type="InterPro" id="IPR011034">
    <property type="entry name" value="Formyl_transferase-like_C_sf"/>
</dbReference>
<dbReference type="PANTHER" id="PTHR10429:SF0">
    <property type="entry name" value="DNA-3-METHYLADENINE GLYCOSYLASE"/>
    <property type="match status" value="1"/>
</dbReference>
<sequence length="199" mass="22494">MSKILSQSFYRRDDVVNISRELLGKVLCTQFKGTIQTAGIITETEAYRGRDDKACHAHGKRTERTEVMYHDGGKAYVYLCYGIHHLFNIVTNTEGIADAILIRAIQPVEGLELMLERRGQEEVSPKLTAGPGRVSQSLGITTNYYGMDLTGNHSIWIEDRGHSIEQSQIQSSPRIGVDYAGEDAKRPWRFFLKESKWVS</sequence>
<dbReference type="GO" id="GO:0003905">
    <property type="term" value="F:alkylbase DNA N-glycosylase activity"/>
    <property type="evidence" value="ECO:0007669"/>
    <property type="project" value="InterPro"/>
</dbReference>
<dbReference type="Gene3D" id="3.10.300.10">
    <property type="entry name" value="Methylpurine-DNA glycosylase (MPG)"/>
    <property type="match status" value="1"/>
</dbReference>
<dbReference type="GO" id="GO:0003677">
    <property type="term" value="F:DNA binding"/>
    <property type="evidence" value="ECO:0007669"/>
    <property type="project" value="InterPro"/>
</dbReference>
<dbReference type="InterPro" id="IPR003180">
    <property type="entry name" value="MPG"/>
</dbReference>
<comment type="similarity">
    <text evidence="1 5">Belongs to the DNA glycosylase MPG family.</text>
</comment>
<keyword evidence="2 5" id="KW-0227">DNA damage</keyword>
<evidence type="ECO:0000313" key="6">
    <source>
        <dbReference type="EMBL" id="NGP77442.1"/>
    </source>
</evidence>
<dbReference type="NCBIfam" id="TIGR00567">
    <property type="entry name" value="3mg"/>
    <property type="match status" value="1"/>
</dbReference>
<comment type="caution">
    <text evidence="6">The sequence shown here is derived from an EMBL/GenBank/DDBJ whole genome shotgun (WGS) entry which is preliminary data.</text>
</comment>
<evidence type="ECO:0000256" key="5">
    <source>
        <dbReference type="HAMAP-Rule" id="MF_00527"/>
    </source>
</evidence>
<keyword evidence="3 5" id="KW-0378">Hydrolase</keyword>
<name>A0A6M1SWV4_9BACT</name>
<dbReference type="EMBL" id="JAALLT010000004">
    <property type="protein sequence ID" value="NGP77442.1"/>
    <property type="molecule type" value="Genomic_DNA"/>
</dbReference>
<evidence type="ECO:0000313" key="7">
    <source>
        <dbReference type="Proteomes" id="UP000473278"/>
    </source>
</evidence>
<keyword evidence="4 5" id="KW-0234">DNA repair</keyword>
<dbReference type="Proteomes" id="UP000473278">
    <property type="component" value="Unassembled WGS sequence"/>
</dbReference>
<dbReference type="CDD" id="cd00540">
    <property type="entry name" value="AAG"/>
    <property type="match status" value="1"/>
</dbReference>
<dbReference type="AlphaFoldDB" id="A0A6M1SWV4"/>
<dbReference type="FunFam" id="3.10.300.10:FF:000001">
    <property type="entry name" value="Putative 3-methyladenine DNA glycosylase"/>
    <property type="match status" value="1"/>
</dbReference>
<gene>
    <name evidence="6" type="ORF">G3570_12410</name>
</gene>
<dbReference type="SUPFAM" id="SSF50486">
    <property type="entry name" value="FMT C-terminal domain-like"/>
    <property type="match status" value="1"/>
</dbReference>
<keyword evidence="7" id="KW-1185">Reference proteome</keyword>
<evidence type="ECO:0000256" key="4">
    <source>
        <dbReference type="ARBA" id="ARBA00023204"/>
    </source>
</evidence>
<evidence type="ECO:0000256" key="2">
    <source>
        <dbReference type="ARBA" id="ARBA00022763"/>
    </source>
</evidence>
<dbReference type="Pfam" id="PF02245">
    <property type="entry name" value="Pur_DNA_glyco"/>
    <property type="match status" value="1"/>
</dbReference>
<organism evidence="6 7">
    <name type="scientific">Halalkalibaculum roseum</name>
    <dbReference type="NCBI Taxonomy" id="2709311"/>
    <lineage>
        <taxon>Bacteria</taxon>
        <taxon>Pseudomonadati</taxon>
        <taxon>Balneolota</taxon>
        <taxon>Balneolia</taxon>
        <taxon>Balneolales</taxon>
        <taxon>Balneolaceae</taxon>
        <taxon>Halalkalibaculum</taxon>
    </lineage>
</organism>